<gene>
    <name evidence="6" type="ORF">K9B37_19655</name>
</gene>
<evidence type="ECO:0000256" key="4">
    <source>
        <dbReference type="ARBA" id="ARBA00022970"/>
    </source>
</evidence>
<keyword evidence="4" id="KW-0029">Amino-acid transport</keyword>
<proteinExistence type="inferred from homology"/>
<dbReference type="Pfam" id="PF13458">
    <property type="entry name" value="Peripla_BP_6"/>
    <property type="match status" value="1"/>
</dbReference>
<sequence length="415" mass="44418">MKINRREFMGGALGASALAGFPMPAISQSAPIRIGCITSLVGGYSQFGQNHVRGMEIAAEAINAAGGVNGRKLEIVVRSDDLKPETAVAAARELAASGVRIFGGVNSSGVALALSGIMGELDSVLLTAAAHGNNLTHEDFRPNYFRVTDYSAMRIGAGSHLMAQRYPNVRVWGSISPDIQVGRSVVEVYNSRLPEAYRKLHNAEVQLKDTVWVKFGATDYRNEIARLISQGIEGLVIGVGGTDEATFLQQATQLGLASRLKAMYTTGSEFVAPMALKNRMPANFWSGFHWYYGAYRDNPIAKQVVETFRAKGYGQHPDGFIGMAHTVVLAIAAAMKNGAGDSSKELIPALEGLKFDTVKGPTTLRKEDHQALCDVNYALIGPANNQDGWEVIDSARIDGTPFAGDPTPGIALKFG</sequence>
<name>A0ABS7VUA4_9HYPH</name>
<dbReference type="RefSeq" id="WP_224315225.1">
    <property type="nucleotide sequence ID" value="NZ_JAIRBM010000018.1"/>
</dbReference>
<dbReference type="PANTHER" id="PTHR30483">
    <property type="entry name" value="LEUCINE-SPECIFIC-BINDING PROTEIN"/>
    <property type="match status" value="1"/>
</dbReference>
<keyword evidence="3" id="KW-0732">Signal</keyword>
<dbReference type="PRINTS" id="PR00337">
    <property type="entry name" value="LEUILEVALBP"/>
</dbReference>
<evidence type="ECO:0000256" key="2">
    <source>
        <dbReference type="ARBA" id="ARBA00022448"/>
    </source>
</evidence>
<evidence type="ECO:0000259" key="5">
    <source>
        <dbReference type="Pfam" id="PF13458"/>
    </source>
</evidence>
<dbReference type="InterPro" id="IPR028082">
    <property type="entry name" value="Peripla_BP_I"/>
</dbReference>
<keyword evidence="7" id="KW-1185">Reference proteome</keyword>
<comment type="caution">
    <text evidence="6">The sequence shown here is derived from an EMBL/GenBank/DDBJ whole genome shotgun (WGS) entry which is preliminary data.</text>
</comment>
<dbReference type="InterPro" id="IPR006311">
    <property type="entry name" value="TAT_signal"/>
</dbReference>
<dbReference type="PANTHER" id="PTHR30483:SF37">
    <property type="entry name" value="ABC TRANSPORTER SUBSTRATE-BINDING PROTEIN"/>
    <property type="match status" value="1"/>
</dbReference>
<evidence type="ECO:0000256" key="1">
    <source>
        <dbReference type="ARBA" id="ARBA00010062"/>
    </source>
</evidence>
<evidence type="ECO:0000313" key="6">
    <source>
        <dbReference type="EMBL" id="MBZ6078477.1"/>
    </source>
</evidence>
<reference evidence="6 7" key="1">
    <citation type="submission" date="2021-09" db="EMBL/GenBank/DDBJ databases">
        <title>The complete genome sequence of a new microorganism.</title>
        <authorList>
            <person name="Zi Z."/>
        </authorList>
    </citation>
    <scope>NUCLEOTIDE SEQUENCE [LARGE SCALE GENOMIC DNA]</scope>
    <source>
        <strain evidence="6 7">WGZ8</strain>
    </source>
</reference>
<protein>
    <submittedName>
        <fullName evidence="6">ABC transporter substrate-binding protein</fullName>
    </submittedName>
</protein>
<dbReference type="PROSITE" id="PS51318">
    <property type="entry name" value="TAT"/>
    <property type="match status" value="1"/>
</dbReference>
<keyword evidence="2" id="KW-0813">Transport</keyword>
<evidence type="ECO:0000256" key="3">
    <source>
        <dbReference type="ARBA" id="ARBA00022729"/>
    </source>
</evidence>
<dbReference type="InterPro" id="IPR051010">
    <property type="entry name" value="BCAA_transport"/>
</dbReference>
<accession>A0ABS7VUA4</accession>
<dbReference type="Gene3D" id="3.40.50.2300">
    <property type="match status" value="2"/>
</dbReference>
<dbReference type="InterPro" id="IPR000709">
    <property type="entry name" value="Leu_Ile_Val-bd"/>
</dbReference>
<comment type="similarity">
    <text evidence="1">Belongs to the leucine-binding protein family.</text>
</comment>
<dbReference type="InterPro" id="IPR028081">
    <property type="entry name" value="Leu-bd"/>
</dbReference>
<organism evidence="6 7">
    <name type="scientific">Microvirga puerhi</name>
    <dbReference type="NCBI Taxonomy" id="2876078"/>
    <lineage>
        <taxon>Bacteria</taxon>
        <taxon>Pseudomonadati</taxon>
        <taxon>Pseudomonadota</taxon>
        <taxon>Alphaproteobacteria</taxon>
        <taxon>Hyphomicrobiales</taxon>
        <taxon>Methylobacteriaceae</taxon>
        <taxon>Microvirga</taxon>
    </lineage>
</organism>
<dbReference type="Proteomes" id="UP000704176">
    <property type="component" value="Unassembled WGS sequence"/>
</dbReference>
<evidence type="ECO:0000313" key="7">
    <source>
        <dbReference type="Proteomes" id="UP000704176"/>
    </source>
</evidence>
<dbReference type="EMBL" id="JAIRBM010000018">
    <property type="protein sequence ID" value="MBZ6078477.1"/>
    <property type="molecule type" value="Genomic_DNA"/>
</dbReference>
<dbReference type="SUPFAM" id="SSF53822">
    <property type="entry name" value="Periplasmic binding protein-like I"/>
    <property type="match status" value="1"/>
</dbReference>
<feature type="domain" description="Leucine-binding protein" evidence="5">
    <location>
        <begin position="31"/>
        <end position="374"/>
    </location>
</feature>